<dbReference type="GO" id="GO:0005737">
    <property type="term" value="C:cytoplasm"/>
    <property type="evidence" value="ECO:0007669"/>
    <property type="project" value="TreeGrafter"/>
</dbReference>
<dbReference type="SUPFAM" id="SSF56300">
    <property type="entry name" value="Metallo-dependent phosphatases"/>
    <property type="match status" value="1"/>
</dbReference>
<dbReference type="InterPro" id="IPR050126">
    <property type="entry name" value="Ap4A_hydrolase"/>
</dbReference>
<dbReference type="AlphaFoldDB" id="A0A3B1C7I9"/>
<reference evidence="2" key="1">
    <citation type="submission" date="2018-06" db="EMBL/GenBank/DDBJ databases">
        <authorList>
            <person name="Zhirakovskaya E."/>
        </authorList>
    </citation>
    <scope>NUCLEOTIDE SEQUENCE</scope>
</reference>
<dbReference type="PIRSF" id="PIRSF000883">
    <property type="entry name" value="Pesterase_MJ0912"/>
    <property type="match status" value="1"/>
</dbReference>
<dbReference type="InterPro" id="IPR024654">
    <property type="entry name" value="Calcineurin-like_PHP_lpxH"/>
</dbReference>
<accession>A0A3B1C7I9</accession>
<organism evidence="2">
    <name type="scientific">hydrothermal vent metagenome</name>
    <dbReference type="NCBI Taxonomy" id="652676"/>
    <lineage>
        <taxon>unclassified sequences</taxon>
        <taxon>metagenomes</taxon>
        <taxon>ecological metagenomes</taxon>
    </lineage>
</organism>
<protein>
    <recommendedName>
        <fullName evidence="1">Calcineurin-like phosphoesterase domain-containing protein</fullName>
    </recommendedName>
</protein>
<dbReference type="PANTHER" id="PTHR42850">
    <property type="entry name" value="METALLOPHOSPHOESTERASE"/>
    <property type="match status" value="1"/>
</dbReference>
<dbReference type="InterPro" id="IPR011152">
    <property type="entry name" value="Pesterase_MJ0912"/>
</dbReference>
<dbReference type="GO" id="GO:0016791">
    <property type="term" value="F:phosphatase activity"/>
    <property type="evidence" value="ECO:0007669"/>
    <property type="project" value="TreeGrafter"/>
</dbReference>
<proteinExistence type="predicted"/>
<feature type="domain" description="Calcineurin-like phosphoesterase" evidence="1">
    <location>
        <begin position="1"/>
        <end position="201"/>
    </location>
</feature>
<dbReference type="Gene3D" id="3.60.21.10">
    <property type="match status" value="1"/>
</dbReference>
<dbReference type="EMBL" id="UOGC01000140">
    <property type="protein sequence ID" value="VAX22621.1"/>
    <property type="molecule type" value="Genomic_DNA"/>
</dbReference>
<name>A0A3B1C7I9_9ZZZZ</name>
<dbReference type="CDD" id="cd00838">
    <property type="entry name" value="MPP_superfamily"/>
    <property type="match status" value="1"/>
</dbReference>
<dbReference type="InterPro" id="IPR029052">
    <property type="entry name" value="Metallo-depent_PP-like"/>
</dbReference>
<evidence type="ECO:0000313" key="2">
    <source>
        <dbReference type="EMBL" id="VAX22621.1"/>
    </source>
</evidence>
<dbReference type="Pfam" id="PF12850">
    <property type="entry name" value="Metallophos_2"/>
    <property type="match status" value="1"/>
</dbReference>
<gene>
    <name evidence="2" type="ORF">MNBD_NITROSPINAE01-336</name>
</gene>
<evidence type="ECO:0000259" key="1">
    <source>
        <dbReference type="Pfam" id="PF12850"/>
    </source>
</evidence>
<sequence length="242" mass="27760">MRYALISDIHSNIEAFNSVLESISTSNVDKIAFLGDIIGYGPNPNECMEKLREVTDLVLGGNHDWAVVGKTLADYFNPYAKAAVDWTGEVLLDTHKKFLVQTKASSLLDGFFVAHSTPRYPEEWMYIMTKKDAVDNYPFLERNVSFIGHSHQPVIIEFEDAQDINVYREDKMALDPDKKYIVNIGSVGQPRDGDPRSCWVLFDSVENSVEFMRVPYNIEAVQEKMREFDLPKYLIDRLMYGR</sequence>
<dbReference type="PANTHER" id="PTHR42850:SF2">
    <property type="entry name" value="BLL5683 PROTEIN"/>
    <property type="match status" value="1"/>
</dbReference>